<feature type="domain" description="Helicase ATP-binding" evidence="2">
    <location>
        <begin position="420"/>
        <end position="523"/>
    </location>
</feature>
<dbReference type="InterPro" id="IPR027417">
    <property type="entry name" value="P-loop_NTPase"/>
</dbReference>
<evidence type="ECO:0000313" key="3">
    <source>
        <dbReference type="EMBL" id="QHT05302.1"/>
    </source>
</evidence>
<dbReference type="Pfam" id="PF00271">
    <property type="entry name" value="Helicase_C"/>
    <property type="match status" value="1"/>
</dbReference>
<dbReference type="Pfam" id="PF00176">
    <property type="entry name" value="SNF2-rel_dom"/>
    <property type="match status" value="1"/>
</dbReference>
<feature type="compositionally biased region" description="Polar residues" evidence="1">
    <location>
        <begin position="152"/>
        <end position="163"/>
    </location>
</feature>
<organism evidence="3">
    <name type="scientific">viral metagenome</name>
    <dbReference type="NCBI Taxonomy" id="1070528"/>
    <lineage>
        <taxon>unclassified sequences</taxon>
        <taxon>metagenomes</taxon>
        <taxon>organismal metagenomes</taxon>
    </lineage>
</organism>
<dbReference type="GO" id="GO:0005524">
    <property type="term" value="F:ATP binding"/>
    <property type="evidence" value="ECO:0007669"/>
    <property type="project" value="InterPro"/>
</dbReference>
<dbReference type="InterPro" id="IPR000330">
    <property type="entry name" value="SNF2_N"/>
</dbReference>
<feature type="region of interest" description="Disordered" evidence="1">
    <location>
        <begin position="152"/>
        <end position="175"/>
    </location>
</feature>
<dbReference type="Gene3D" id="3.40.50.300">
    <property type="entry name" value="P-loop containing nucleotide triphosphate hydrolases"/>
    <property type="match status" value="2"/>
</dbReference>
<dbReference type="SUPFAM" id="SSF52540">
    <property type="entry name" value="P-loop containing nucleoside triphosphate hydrolases"/>
    <property type="match status" value="2"/>
</dbReference>
<feature type="compositionally biased region" description="Basic and acidic residues" evidence="1">
    <location>
        <begin position="89"/>
        <end position="111"/>
    </location>
</feature>
<feature type="compositionally biased region" description="Basic residues" evidence="1">
    <location>
        <begin position="44"/>
        <end position="58"/>
    </location>
</feature>
<dbReference type="SMART" id="SM00487">
    <property type="entry name" value="DEXDc"/>
    <property type="match status" value="1"/>
</dbReference>
<reference evidence="3" key="1">
    <citation type="journal article" date="2020" name="Nature">
        <title>Giant virus diversity and host interactions through global metagenomics.</title>
        <authorList>
            <person name="Schulz F."/>
            <person name="Roux S."/>
            <person name="Paez-Espino D."/>
            <person name="Jungbluth S."/>
            <person name="Walsh D.A."/>
            <person name="Denef V.J."/>
            <person name="McMahon K.D."/>
            <person name="Konstantinidis K.T."/>
            <person name="Eloe-Fadrosh E.A."/>
            <person name="Kyrpides N.C."/>
            <person name="Woyke T."/>
        </authorList>
    </citation>
    <scope>NUCLEOTIDE SEQUENCE</scope>
    <source>
        <strain evidence="3">GVMAG-M-3300021375-17</strain>
    </source>
</reference>
<sequence length="1524" mass="178301">MSDVIVEKKNKTKRCPRGTRYVPSRDMCLPTEQALAIISEEKQRNKKNKTRKNTKRNQNKLDEKLPVEEEDVKEEPVEEEPVEEEDVKEEPAKEEPAKEEPAKEEPAKEEPSIIEQASTFFKSMTNTINDTVDSISEQSNNKISENNVVKETIQESDVTNLPSTPEVENPEEEEMVEDEEYKLSQEHDEENKDMFLREKEEYYDNSKEFPTFLYPRLDDPNFNEILASKQEFNDHQFPDKPSDDIQEASAKECEKEFELMPHQQFLKNFMSLDTPYNSVLLYHELGTGKTCSAIGITEEMREYMKQTGFLKKIMIIASPNVQDNFKKQLFDSSRLKQLKNGAWNLDTCVGNKLLKEINPTDIEGFSREQVIKAIKIIIRKYYRFMGYDSVALYSESDMKHMKRKEERQRKREGGVESFLEHVQEELPEILDLEPIKASDSEEIRQQKKKVISKLREKFDYRLIVVDEFHNMISRKDTSTKSSARILLQIVQFCKHTRLVLLSATPLYNSHNEIIWVTNIMNMNDKRAIISHSQVFDKNGDFVKEKKNKDGIVIQESGDDLLRRKLTGYVSYVRGENPYTFPYRIYPSTFAENSHVLSTYSYPSKQFNGAPIQETPVKYVLDNVYVNVLQPYQKKVYDVVVKQLSNEVENFDKKTSFNFQELTSPLSVLNMTYPNDSIVVDKNAEAPKATTPKYLYGKDGLYEIMNFDRVIQPVEQIRNFEYKPHILKKYGRVFEIDKIGKYSAKIESICNAIQNSTGIVLIYSRYLEGGLLPMALALEEMGFSRYSYSSHIRPFLKKKKEYLNPLTMKKKELKDEYVAKYAMITGTKLFSPNNELDLELIMNPDNKDGRHVKVVMISEAGSEGLDFKCIRQVHILEPWYNMSRIEQIIGRAVRNKSHCSLPLEQRNVEIYMHVCHTNNLFESADMYMYRLAESKAIQIGKITRIMKESAIDCLLNQNQNNFLETKMNSKLEIELSTNSKKINYKIGDKPFSSKCDYMEQCELTCKPQNILNKDVNKSTYNIRHIQQSKDGIVKRVRALYKDRAFYTLPELIKEIQTIHSYPIEEVYYTLSQFIKNKSEWVVYKNQIGYLIKKNDIYVFQPNDLKNPHASIYERTAPPYEKPEYGTIEFQNKTSSDKKAKKITKENNVIEPPVTLSESKKTNNKNTIMNNIAKSTEFEFVDNKKIPSALGTMVETKMITPTNTYDTFVRKLESDVEFWQQHVDEYYKKKENEKATKSRDMTHMGFRVYQIMKYFHGHDGNVLIIDMIYHILDLTMYAEKLNYVQTLFQKESDFEELPVTTYNGDVEKVIRTYYRNKMFYHSTKKYYTLCMAKAKKIMYMVFSENVWREATPLEKEDNELLTWMDSQFQKRDKILQKVRNELKNSYSDKSSIGFISVNKSGLEVDGYSFKLKNLLQIRNNLGASCDQGSREVTLDSLKSVKKYLGKEEEKYTIVADNIYVTVEEKEIRITKHHICLIFELFLRHIKTDVWFLTPEESIQTDITHLSIQTNKVGNDVVYDLVEKNKK</sequence>
<evidence type="ECO:0000259" key="2">
    <source>
        <dbReference type="PROSITE" id="PS51192"/>
    </source>
</evidence>
<evidence type="ECO:0000256" key="1">
    <source>
        <dbReference type="SAM" id="MobiDB-lite"/>
    </source>
</evidence>
<feature type="region of interest" description="Disordered" evidence="1">
    <location>
        <begin position="1"/>
        <end position="114"/>
    </location>
</feature>
<dbReference type="InterPro" id="IPR001650">
    <property type="entry name" value="Helicase_C-like"/>
</dbReference>
<protein>
    <recommendedName>
        <fullName evidence="2">Helicase ATP-binding domain-containing protein</fullName>
    </recommendedName>
</protein>
<accession>A0A6C0CMG5</accession>
<dbReference type="PROSITE" id="PS51192">
    <property type="entry name" value="HELICASE_ATP_BIND_1"/>
    <property type="match status" value="1"/>
</dbReference>
<feature type="compositionally biased region" description="Acidic residues" evidence="1">
    <location>
        <begin position="68"/>
        <end position="88"/>
    </location>
</feature>
<dbReference type="EMBL" id="MN739452">
    <property type="protein sequence ID" value="QHT05302.1"/>
    <property type="molecule type" value="Genomic_DNA"/>
</dbReference>
<proteinExistence type="predicted"/>
<dbReference type="InterPro" id="IPR014001">
    <property type="entry name" value="Helicase_ATP-bd"/>
</dbReference>
<name>A0A6C0CMG5_9ZZZZ</name>